<evidence type="ECO:0000256" key="5">
    <source>
        <dbReference type="ARBA" id="ARBA00022989"/>
    </source>
</evidence>
<evidence type="ECO:0000256" key="4">
    <source>
        <dbReference type="ARBA" id="ARBA00022692"/>
    </source>
</evidence>
<feature type="transmembrane region" description="Helical" evidence="7">
    <location>
        <begin position="42"/>
        <end position="61"/>
    </location>
</feature>
<reference evidence="10" key="1">
    <citation type="submission" date="2023-03" db="EMBL/GenBank/DDBJ databases">
        <title>Lomoglobus Profundus gen. nov., sp. nov., a novel member of the phylum Verrucomicrobia, isolated from deep-marine sediment of South China Sea.</title>
        <authorList>
            <person name="Ahmad T."/>
            <person name="Ishaq S.E."/>
            <person name="Wang F."/>
        </authorList>
    </citation>
    <scope>NUCLEOTIDE SEQUENCE</scope>
    <source>
        <strain evidence="10">LMO-M01</strain>
    </source>
</reference>
<comment type="similarity">
    <text evidence="2">Belongs to the UPF0702 family.</text>
</comment>
<dbReference type="PANTHER" id="PTHR34582">
    <property type="entry name" value="UPF0702 TRANSMEMBRANE PROTEIN YCAP"/>
    <property type="match status" value="1"/>
</dbReference>
<comment type="subcellular location">
    <subcellularLocation>
        <location evidence="1">Cell membrane</location>
        <topology evidence="1">Multi-pass membrane protein</topology>
    </subcellularLocation>
</comment>
<dbReference type="InterPro" id="IPR023090">
    <property type="entry name" value="UPF0702_alpha/beta_dom_sf"/>
</dbReference>
<dbReference type="KEGG" id="slom:PXH66_16905"/>
<evidence type="ECO:0000259" key="8">
    <source>
        <dbReference type="Pfam" id="PF04239"/>
    </source>
</evidence>
<organism evidence="10 11">
    <name type="scientific">Synoicihabitans lomoniglobus</name>
    <dbReference type="NCBI Taxonomy" id="2909285"/>
    <lineage>
        <taxon>Bacteria</taxon>
        <taxon>Pseudomonadati</taxon>
        <taxon>Verrucomicrobiota</taxon>
        <taxon>Opitutia</taxon>
        <taxon>Opitutales</taxon>
        <taxon>Opitutaceae</taxon>
        <taxon>Synoicihabitans</taxon>
    </lineage>
</organism>
<dbReference type="InterPro" id="IPR048454">
    <property type="entry name" value="YetF_N"/>
</dbReference>
<feature type="domain" description="YetF-like N-terminal transmembrane" evidence="9">
    <location>
        <begin position="22"/>
        <end position="87"/>
    </location>
</feature>
<dbReference type="RefSeq" id="WP_330930108.1">
    <property type="nucleotide sequence ID" value="NZ_CP119075.1"/>
</dbReference>
<dbReference type="GO" id="GO:0005886">
    <property type="term" value="C:plasma membrane"/>
    <property type="evidence" value="ECO:0007669"/>
    <property type="project" value="UniProtKB-SubCell"/>
</dbReference>
<keyword evidence="4 7" id="KW-0812">Transmembrane</keyword>
<evidence type="ECO:0000256" key="2">
    <source>
        <dbReference type="ARBA" id="ARBA00006448"/>
    </source>
</evidence>
<evidence type="ECO:0000313" key="10">
    <source>
        <dbReference type="EMBL" id="WED64019.1"/>
    </source>
</evidence>
<dbReference type="Pfam" id="PF04239">
    <property type="entry name" value="DUF421"/>
    <property type="match status" value="1"/>
</dbReference>
<dbReference type="Proteomes" id="UP001218638">
    <property type="component" value="Chromosome"/>
</dbReference>
<dbReference type="EMBL" id="CP119075">
    <property type="protein sequence ID" value="WED64019.1"/>
    <property type="molecule type" value="Genomic_DNA"/>
</dbReference>
<evidence type="ECO:0000256" key="7">
    <source>
        <dbReference type="SAM" id="Phobius"/>
    </source>
</evidence>
<feature type="transmembrane region" description="Helical" evidence="7">
    <location>
        <begin position="12"/>
        <end position="30"/>
    </location>
</feature>
<feature type="transmembrane region" description="Helical" evidence="7">
    <location>
        <begin position="67"/>
        <end position="87"/>
    </location>
</feature>
<keyword evidence="6 7" id="KW-0472">Membrane</keyword>
<sequence length="182" mass="19860">MEQAFFDHWSTLERTLAVGVSAYVALILFLRIAGKRVLSKMNAFDLVITVSLGSTLATILLNRDVSWAQGSVALALLVGLQFLITWLSVRVGWVRRMVTGEPALLLETGKLHDAALRRERITADEVRAAIRSAGLARVDQVAAVVLETDGSLSVITQHPPEESVSSLVGVKRSDETRIGKRN</sequence>
<evidence type="ECO:0000256" key="1">
    <source>
        <dbReference type="ARBA" id="ARBA00004651"/>
    </source>
</evidence>
<evidence type="ECO:0000256" key="6">
    <source>
        <dbReference type="ARBA" id="ARBA00023136"/>
    </source>
</evidence>
<gene>
    <name evidence="10" type="ORF">PXH66_16905</name>
</gene>
<accession>A0AAE9ZVU2</accession>
<proteinExistence type="inferred from homology"/>
<protein>
    <submittedName>
        <fullName evidence="10">DUF421 domain-containing protein</fullName>
    </submittedName>
</protein>
<evidence type="ECO:0000259" key="9">
    <source>
        <dbReference type="Pfam" id="PF20730"/>
    </source>
</evidence>
<keyword evidence="3" id="KW-1003">Cell membrane</keyword>
<dbReference type="PANTHER" id="PTHR34582:SF6">
    <property type="entry name" value="UPF0702 TRANSMEMBRANE PROTEIN YCAP"/>
    <property type="match status" value="1"/>
</dbReference>
<dbReference type="AlphaFoldDB" id="A0AAE9ZVU2"/>
<keyword evidence="5 7" id="KW-1133">Transmembrane helix</keyword>
<evidence type="ECO:0000256" key="3">
    <source>
        <dbReference type="ARBA" id="ARBA00022475"/>
    </source>
</evidence>
<evidence type="ECO:0000313" key="11">
    <source>
        <dbReference type="Proteomes" id="UP001218638"/>
    </source>
</evidence>
<dbReference type="InterPro" id="IPR007353">
    <property type="entry name" value="DUF421"/>
</dbReference>
<dbReference type="Gene3D" id="3.30.240.20">
    <property type="entry name" value="bsu07140 like domains"/>
    <property type="match status" value="1"/>
</dbReference>
<feature type="domain" description="YetF C-terminal" evidence="8">
    <location>
        <begin position="91"/>
        <end position="167"/>
    </location>
</feature>
<name>A0AAE9ZVU2_9BACT</name>
<keyword evidence="11" id="KW-1185">Reference proteome</keyword>
<dbReference type="Pfam" id="PF20730">
    <property type="entry name" value="YetF_N"/>
    <property type="match status" value="1"/>
</dbReference>